<name>A0ABU0ER85_9PSEU</name>
<dbReference type="RefSeq" id="WP_306990372.1">
    <property type="nucleotide sequence ID" value="NZ_JAUSUT010000001.1"/>
</dbReference>
<gene>
    <name evidence="1" type="ORF">FB470_001804</name>
</gene>
<organism evidence="1 2">
    <name type="scientific">Amycolatopsis thermophila</name>
    <dbReference type="NCBI Taxonomy" id="206084"/>
    <lineage>
        <taxon>Bacteria</taxon>
        <taxon>Bacillati</taxon>
        <taxon>Actinomycetota</taxon>
        <taxon>Actinomycetes</taxon>
        <taxon>Pseudonocardiales</taxon>
        <taxon>Pseudonocardiaceae</taxon>
        <taxon>Amycolatopsis</taxon>
    </lineage>
</organism>
<dbReference type="Proteomes" id="UP001229651">
    <property type="component" value="Unassembled WGS sequence"/>
</dbReference>
<accession>A0ABU0ER85</accession>
<reference evidence="1 2" key="1">
    <citation type="submission" date="2023-07" db="EMBL/GenBank/DDBJ databases">
        <title>Sequencing the genomes of 1000 actinobacteria strains.</title>
        <authorList>
            <person name="Klenk H.-P."/>
        </authorList>
    </citation>
    <scope>NUCLEOTIDE SEQUENCE [LARGE SCALE GENOMIC DNA]</scope>
    <source>
        <strain evidence="1 2">DSM 45805</strain>
    </source>
</reference>
<evidence type="ECO:0000313" key="2">
    <source>
        <dbReference type="Proteomes" id="UP001229651"/>
    </source>
</evidence>
<keyword evidence="2" id="KW-1185">Reference proteome</keyword>
<dbReference type="EMBL" id="JAUSUT010000001">
    <property type="protein sequence ID" value="MDQ0377810.1"/>
    <property type="molecule type" value="Genomic_DNA"/>
</dbReference>
<evidence type="ECO:0008006" key="3">
    <source>
        <dbReference type="Google" id="ProtNLM"/>
    </source>
</evidence>
<sequence>MTPRRTLRFLAYVSGPSLVPLPSAMITAPLRPLPATGHAVFGAQADHPPVVVDHRTAEADTPLVSLQPGAPIDGQPLHTAARRAEQRLKRRPGHPVVEIAPVRPRQAPLTSGLSGHDTVRRLVRAGQLDHVGGPAANSQPFLDLEAEHVSSAERLAESSPDSAFLLLTKAAQLIGSSLLARQGPRPALSAPEQVVGTAVAAQFSQIELLAAAREAAGKLALFH</sequence>
<comment type="caution">
    <text evidence="1">The sequence shown here is derived from an EMBL/GenBank/DDBJ whole genome shotgun (WGS) entry which is preliminary data.</text>
</comment>
<proteinExistence type="predicted"/>
<evidence type="ECO:0000313" key="1">
    <source>
        <dbReference type="EMBL" id="MDQ0377810.1"/>
    </source>
</evidence>
<protein>
    <recommendedName>
        <fullName evidence="3">Secreted protein</fullName>
    </recommendedName>
</protein>